<protein>
    <submittedName>
        <fullName evidence="1">Uncharacterized protein</fullName>
    </submittedName>
</protein>
<evidence type="ECO:0000313" key="1">
    <source>
        <dbReference type="EMBL" id="KAB8078269.1"/>
    </source>
</evidence>
<dbReference type="AlphaFoldDB" id="A0A5N5XC25"/>
<proteinExistence type="predicted"/>
<dbReference type="EMBL" id="ML732160">
    <property type="protein sequence ID" value="KAB8078269.1"/>
    <property type="molecule type" value="Genomic_DNA"/>
</dbReference>
<sequence>MMLPSDSREVAWCLLGPLLVSATFGGCFERVLLSCGSVIVIWGEVWGYWFMCLLFNIESGVRSCVEGFKAF</sequence>
<reference evidence="1 2" key="1">
    <citation type="submission" date="2019-04" db="EMBL/GenBank/DDBJ databases">
        <title>Friends and foes A comparative genomics study of 23 Aspergillus species from section Flavi.</title>
        <authorList>
            <consortium name="DOE Joint Genome Institute"/>
            <person name="Kjaerbolling I."/>
            <person name="Vesth T."/>
            <person name="Frisvad J.C."/>
            <person name="Nybo J.L."/>
            <person name="Theobald S."/>
            <person name="Kildgaard S."/>
            <person name="Isbrandt T."/>
            <person name="Kuo A."/>
            <person name="Sato A."/>
            <person name="Lyhne E.K."/>
            <person name="Kogle M.E."/>
            <person name="Wiebenga A."/>
            <person name="Kun R.S."/>
            <person name="Lubbers R.J."/>
            <person name="Makela M.R."/>
            <person name="Barry K."/>
            <person name="Chovatia M."/>
            <person name="Clum A."/>
            <person name="Daum C."/>
            <person name="Haridas S."/>
            <person name="He G."/>
            <person name="LaButti K."/>
            <person name="Lipzen A."/>
            <person name="Mondo S."/>
            <person name="Riley R."/>
            <person name="Salamov A."/>
            <person name="Simmons B.A."/>
            <person name="Magnuson J.K."/>
            <person name="Henrissat B."/>
            <person name="Mortensen U.H."/>
            <person name="Larsen T.O."/>
            <person name="Devries R.P."/>
            <person name="Grigoriev I.V."/>
            <person name="Machida M."/>
            <person name="Baker S.E."/>
            <person name="Andersen M.R."/>
        </authorList>
    </citation>
    <scope>NUCLEOTIDE SEQUENCE [LARGE SCALE GENOMIC DNA]</scope>
    <source>
        <strain evidence="1 2">CBS 151.66</strain>
    </source>
</reference>
<accession>A0A5N5XC25</accession>
<keyword evidence="2" id="KW-1185">Reference proteome</keyword>
<name>A0A5N5XC25_9EURO</name>
<dbReference type="Proteomes" id="UP000326565">
    <property type="component" value="Unassembled WGS sequence"/>
</dbReference>
<evidence type="ECO:0000313" key="2">
    <source>
        <dbReference type="Proteomes" id="UP000326565"/>
    </source>
</evidence>
<organism evidence="1 2">
    <name type="scientific">Aspergillus leporis</name>
    <dbReference type="NCBI Taxonomy" id="41062"/>
    <lineage>
        <taxon>Eukaryota</taxon>
        <taxon>Fungi</taxon>
        <taxon>Dikarya</taxon>
        <taxon>Ascomycota</taxon>
        <taxon>Pezizomycotina</taxon>
        <taxon>Eurotiomycetes</taxon>
        <taxon>Eurotiomycetidae</taxon>
        <taxon>Eurotiales</taxon>
        <taxon>Aspergillaceae</taxon>
        <taxon>Aspergillus</taxon>
        <taxon>Aspergillus subgen. Circumdati</taxon>
    </lineage>
</organism>
<gene>
    <name evidence="1" type="ORF">BDV29DRAFT_166837</name>
</gene>